<dbReference type="InterPro" id="IPR016071">
    <property type="entry name" value="Staphylococal_nuclease_OB-fold"/>
</dbReference>
<evidence type="ECO:0000256" key="1">
    <source>
        <dbReference type="ARBA" id="ARBA00022722"/>
    </source>
</evidence>
<protein>
    <submittedName>
        <fullName evidence="5">Nuclease</fullName>
    </submittedName>
</protein>
<proteinExistence type="predicted"/>
<keyword evidence="1" id="KW-0540">Nuclease</keyword>
<dbReference type="Gene3D" id="2.40.50.90">
    <property type="match status" value="1"/>
</dbReference>
<evidence type="ECO:0000313" key="5">
    <source>
        <dbReference type="EMBL" id="RKO68557.1"/>
    </source>
</evidence>
<evidence type="ECO:0000256" key="2">
    <source>
        <dbReference type="ARBA" id="ARBA00022759"/>
    </source>
</evidence>
<dbReference type="GO" id="GO:0016787">
    <property type="term" value="F:hydrolase activity"/>
    <property type="evidence" value="ECO:0007669"/>
    <property type="project" value="UniProtKB-KW"/>
</dbReference>
<evidence type="ECO:0000256" key="3">
    <source>
        <dbReference type="ARBA" id="ARBA00022801"/>
    </source>
</evidence>
<gene>
    <name evidence="5" type="ORF">D7322_26620</name>
</gene>
<keyword evidence="2" id="KW-0255">Endonuclease</keyword>
<feature type="domain" description="TNase-like" evidence="4">
    <location>
        <begin position="6"/>
        <end position="139"/>
    </location>
</feature>
<dbReference type="Pfam" id="PF00565">
    <property type="entry name" value="SNase"/>
    <property type="match status" value="1"/>
</dbReference>
<dbReference type="Proteomes" id="UP000282423">
    <property type="component" value="Unassembled WGS sequence"/>
</dbReference>
<dbReference type="EMBL" id="RBWS01000029">
    <property type="protein sequence ID" value="RKO68557.1"/>
    <property type="molecule type" value="Genomic_DNA"/>
</dbReference>
<dbReference type="GO" id="GO:0004519">
    <property type="term" value="F:endonuclease activity"/>
    <property type="evidence" value="ECO:0007669"/>
    <property type="project" value="UniProtKB-KW"/>
</dbReference>
<sequence length="139" mass="16276">MINRWQQKEVYVTKVIDGDTFWVNNGSEKFKVRFIGIDAPETRNSRGKLKGPYAKEAKEYVQKLTENKWVKLELDVQKKDRYRRMLAYIYLLDGTFLNADLVKGGFAVVDTYPPNVKHTALFVKLQHEARESKKGVWAY</sequence>
<evidence type="ECO:0000259" key="4">
    <source>
        <dbReference type="PROSITE" id="PS50830"/>
    </source>
</evidence>
<comment type="caution">
    <text evidence="5">The sequence shown here is derived from an EMBL/GenBank/DDBJ whole genome shotgun (WGS) entry which is preliminary data.</text>
</comment>
<dbReference type="OrthoDB" id="4376109at2"/>
<keyword evidence="6" id="KW-1185">Reference proteome</keyword>
<keyword evidence="3" id="KW-0378">Hydrolase</keyword>
<accession>A0A420VQM4</accession>
<dbReference type="PROSITE" id="PS50830">
    <property type="entry name" value="TNASE_3"/>
    <property type="match status" value="1"/>
</dbReference>
<reference evidence="5 6" key="1">
    <citation type="submission" date="2018-10" db="EMBL/GenBank/DDBJ databases">
        <title>Sphingobacterium sp. M05W1-28.</title>
        <authorList>
            <person name="Cai H."/>
        </authorList>
    </citation>
    <scope>NUCLEOTIDE SEQUENCE [LARGE SCALE GENOMIC DNA]</scope>
    <source>
        <strain evidence="5 6">M05W1-28</strain>
    </source>
</reference>
<dbReference type="AlphaFoldDB" id="A0A420VQM4"/>
<name>A0A420VQM4_9SPHI</name>
<dbReference type="SMART" id="SM00318">
    <property type="entry name" value="SNc"/>
    <property type="match status" value="1"/>
</dbReference>
<dbReference type="SUPFAM" id="SSF50199">
    <property type="entry name" value="Staphylococcal nuclease"/>
    <property type="match status" value="1"/>
</dbReference>
<evidence type="ECO:0000313" key="6">
    <source>
        <dbReference type="Proteomes" id="UP000282423"/>
    </source>
</evidence>
<dbReference type="InterPro" id="IPR035437">
    <property type="entry name" value="SNase_OB-fold_sf"/>
</dbReference>
<organism evidence="5 6">
    <name type="scientific">Sphingobacterium puteale</name>
    <dbReference type="NCBI Taxonomy" id="2420510"/>
    <lineage>
        <taxon>Bacteria</taxon>
        <taxon>Pseudomonadati</taxon>
        <taxon>Bacteroidota</taxon>
        <taxon>Sphingobacteriia</taxon>
        <taxon>Sphingobacteriales</taxon>
        <taxon>Sphingobacteriaceae</taxon>
        <taxon>Sphingobacterium</taxon>
    </lineage>
</organism>
<dbReference type="PANTHER" id="PTHR12302:SF3">
    <property type="entry name" value="SERINE_THREONINE-PROTEIN KINASE 31"/>
    <property type="match status" value="1"/>
</dbReference>
<dbReference type="PANTHER" id="PTHR12302">
    <property type="entry name" value="EBNA2 BINDING PROTEIN P100"/>
    <property type="match status" value="1"/>
</dbReference>